<comment type="caution">
    <text evidence="1">The sequence shown here is derived from an EMBL/GenBank/DDBJ whole genome shotgun (WGS) entry which is preliminary data.</text>
</comment>
<reference evidence="1 2" key="1">
    <citation type="submission" date="2021-06" db="EMBL/GenBank/DDBJ databases">
        <title>Caerostris extrusa draft genome.</title>
        <authorList>
            <person name="Kono N."/>
            <person name="Arakawa K."/>
        </authorList>
    </citation>
    <scope>NUCLEOTIDE SEQUENCE [LARGE SCALE GENOMIC DNA]</scope>
</reference>
<dbReference type="Gene3D" id="2.60.40.10">
    <property type="entry name" value="Immunoglobulins"/>
    <property type="match status" value="1"/>
</dbReference>
<evidence type="ECO:0000313" key="2">
    <source>
        <dbReference type="Proteomes" id="UP001054945"/>
    </source>
</evidence>
<keyword evidence="2" id="KW-1185">Reference proteome</keyword>
<evidence type="ECO:0000313" key="1">
    <source>
        <dbReference type="EMBL" id="GIY41009.1"/>
    </source>
</evidence>
<organism evidence="1 2">
    <name type="scientific">Caerostris extrusa</name>
    <name type="common">Bark spider</name>
    <name type="synonym">Caerostris bankana</name>
    <dbReference type="NCBI Taxonomy" id="172846"/>
    <lineage>
        <taxon>Eukaryota</taxon>
        <taxon>Metazoa</taxon>
        <taxon>Ecdysozoa</taxon>
        <taxon>Arthropoda</taxon>
        <taxon>Chelicerata</taxon>
        <taxon>Arachnida</taxon>
        <taxon>Araneae</taxon>
        <taxon>Araneomorphae</taxon>
        <taxon>Entelegynae</taxon>
        <taxon>Araneoidea</taxon>
        <taxon>Araneidae</taxon>
        <taxon>Caerostris</taxon>
    </lineage>
</organism>
<protein>
    <submittedName>
        <fullName evidence="1">Ig-like domain-containing protein</fullName>
    </submittedName>
</protein>
<sequence length="126" mass="14775">MLLEILSLITLRRDDAECMNWFHISNVKIMIRVKYEIRTYDDFVVKGNTAVLKCYVPSSVQDFVPVISWETDEGFTIQRSSSDTNLWGTFRNNLEEYRREQAVKRLVFSSTKEKYSVRQAHLGTSL</sequence>
<gene>
    <name evidence="1" type="primary">AVEN_64194_1</name>
    <name evidence="1" type="ORF">CEXT_686861</name>
</gene>
<dbReference type="InterPro" id="IPR013783">
    <property type="entry name" value="Ig-like_fold"/>
</dbReference>
<dbReference type="Proteomes" id="UP001054945">
    <property type="component" value="Unassembled WGS sequence"/>
</dbReference>
<name>A0AAV4T5N1_CAEEX</name>
<dbReference type="EMBL" id="BPLR01010686">
    <property type="protein sequence ID" value="GIY41009.1"/>
    <property type="molecule type" value="Genomic_DNA"/>
</dbReference>
<accession>A0AAV4T5N1</accession>
<dbReference type="AlphaFoldDB" id="A0AAV4T5N1"/>
<proteinExistence type="predicted"/>